<evidence type="ECO:0000313" key="2">
    <source>
        <dbReference type="Proteomes" id="UP000598775"/>
    </source>
</evidence>
<sequence length="216" mass="22826">MTSSPSRTLAAALFDLDGTLIDSTPAVNRSWIRWGEEWGMTPDFREGMHGRPARDIIAALVPEDRFEAAFNRVAELELADVDDIVVLDGAAELLGSFDDSRRAIVTSCTRPLAAVRIAATGIPAPSVVVTVDDTVRGKPDPDPFLEGARRLGVDPRDCVVFEDAPAGLAAARAAGCFTVAVVGTHQAAELDADIVVASLADIVVTPTEGGFTLQTR</sequence>
<dbReference type="Proteomes" id="UP000598775">
    <property type="component" value="Unassembled WGS sequence"/>
</dbReference>
<dbReference type="InterPro" id="IPR036412">
    <property type="entry name" value="HAD-like_sf"/>
</dbReference>
<dbReference type="NCBIfam" id="TIGR01509">
    <property type="entry name" value="HAD-SF-IA-v3"/>
    <property type="match status" value="1"/>
</dbReference>
<dbReference type="InterPro" id="IPR006439">
    <property type="entry name" value="HAD-SF_hydro_IA"/>
</dbReference>
<dbReference type="Gene3D" id="3.40.50.1000">
    <property type="entry name" value="HAD superfamily/HAD-like"/>
    <property type="match status" value="1"/>
</dbReference>
<dbReference type="InterPro" id="IPR023198">
    <property type="entry name" value="PGP-like_dom2"/>
</dbReference>
<dbReference type="Gene3D" id="1.10.150.240">
    <property type="entry name" value="Putative phosphatase, domain 2"/>
    <property type="match status" value="1"/>
</dbReference>
<dbReference type="PANTHER" id="PTHR43481">
    <property type="entry name" value="FRUCTOSE-1-PHOSPHATE PHOSPHATASE"/>
    <property type="match status" value="1"/>
</dbReference>
<dbReference type="Pfam" id="PF00702">
    <property type="entry name" value="Hydrolase"/>
    <property type="match status" value="1"/>
</dbReference>
<dbReference type="InterPro" id="IPR051806">
    <property type="entry name" value="HAD-like_SPP"/>
</dbReference>
<comment type="caution">
    <text evidence="1">The sequence shown here is derived from an EMBL/GenBank/DDBJ whole genome shotgun (WGS) entry which is preliminary data.</text>
</comment>
<protein>
    <submittedName>
        <fullName evidence="1">Phosphatase</fullName>
    </submittedName>
</protein>
<dbReference type="RefSeq" id="WP_188679843.1">
    <property type="nucleotide sequence ID" value="NZ_BMGP01000006.1"/>
</dbReference>
<evidence type="ECO:0000313" key="1">
    <source>
        <dbReference type="EMBL" id="GGF35691.1"/>
    </source>
</evidence>
<dbReference type="AlphaFoldDB" id="A0A917BBA4"/>
<dbReference type="PANTHER" id="PTHR43481:SF4">
    <property type="entry name" value="GLYCEROL-1-PHOSPHATE PHOSPHOHYDROLASE 1-RELATED"/>
    <property type="match status" value="1"/>
</dbReference>
<gene>
    <name evidence="1" type="ORF">GCM10011399_30870</name>
</gene>
<dbReference type="GO" id="GO:0050308">
    <property type="term" value="F:sugar-phosphatase activity"/>
    <property type="evidence" value="ECO:0007669"/>
    <property type="project" value="TreeGrafter"/>
</dbReference>
<dbReference type="InterPro" id="IPR023214">
    <property type="entry name" value="HAD_sf"/>
</dbReference>
<proteinExistence type="predicted"/>
<keyword evidence="2" id="KW-1185">Reference proteome</keyword>
<dbReference type="EMBL" id="BMGP01000006">
    <property type="protein sequence ID" value="GGF35691.1"/>
    <property type="molecule type" value="Genomic_DNA"/>
</dbReference>
<dbReference type="SFLD" id="SFLDG01129">
    <property type="entry name" value="C1.5:_HAD__Beta-PGM__Phosphata"/>
    <property type="match status" value="1"/>
</dbReference>
<dbReference type="SUPFAM" id="SSF56784">
    <property type="entry name" value="HAD-like"/>
    <property type="match status" value="1"/>
</dbReference>
<accession>A0A917BBA4</accession>
<name>A0A917BBA4_9MICO</name>
<reference evidence="1 2" key="1">
    <citation type="journal article" date="2014" name="Int. J. Syst. Evol. Microbiol.">
        <title>Complete genome sequence of Corynebacterium casei LMG S-19264T (=DSM 44701T), isolated from a smear-ripened cheese.</title>
        <authorList>
            <consortium name="US DOE Joint Genome Institute (JGI-PGF)"/>
            <person name="Walter F."/>
            <person name="Albersmeier A."/>
            <person name="Kalinowski J."/>
            <person name="Ruckert C."/>
        </authorList>
    </citation>
    <scope>NUCLEOTIDE SEQUENCE [LARGE SCALE GENOMIC DNA]</scope>
    <source>
        <strain evidence="1 2">CGMCC 1.12976</strain>
    </source>
</reference>
<dbReference type="SFLD" id="SFLDS00003">
    <property type="entry name" value="Haloacid_Dehalogenase"/>
    <property type="match status" value="1"/>
</dbReference>
<organism evidence="1 2">
    <name type="scientific">Subtercola lobariae</name>
    <dbReference type="NCBI Taxonomy" id="1588641"/>
    <lineage>
        <taxon>Bacteria</taxon>
        <taxon>Bacillati</taxon>
        <taxon>Actinomycetota</taxon>
        <taxon>Actinomycetes</taxon>
        <taxon>Micrococcales</taxon>
        <taxon>Microbacteriaceae</taxon>
        <taxon>Subtercola</taxon>
    </lineage>
</organism>